<dbReference type="GO" id="GO:0034511">
    <property type="term" value="F:U3 snoRNA binding"/>
    <property type="evidence" value="ECO:0007669"/>
    <property type="project" value="InterPro"/>
</dbReference>
<feature type="repeat" description="WD" evidence="5">
    <location>
        <begin position="269"/>
        <end position="310"/>
    </location>
</feature>
<keyword evidence="7" id="KW-1185">Reference proteome</keyword>
<evidence type="ECO:0000256" key="5">
    <source>
        <dbReference type="PROSITE-ProRule" id="PRU00221"/>
    </source>
</evidence>
<evidence type="ECO:0000256" key="3">
    <source>
        <dbReference type="ARBA" id="ARBA00022737"/>
    </source>
</evidence>
<evidence type="ECO:0000256" key="1">
    <source>
        <dbReference type="ARBA" id="ARBA00004123"/>
    </source>
</evidence>
<evidence type="ECO:0000313" key="7">
    <source>
        <dbReference type="Proteomes" id="UP000095285"/>
    </source>
</evidence>
<protein>
    <submittedName>
        <fullName evidence="8">U3 small nucleolar RNA interacting protein 2</fullName>
    </submittedName>
</protein>
<dbReference type="SUPFAM" id="SSF50978">
    <property type="entry name" value="WD40 repeat-like"/>
    <property type="match status" value="1"/>
</dbReference>
<dbReference type="PROSITE" id="PS50082">
    <property type="entry name" value="WD_REPEATS_2"/>
    <property type="match status" value="4"/>
</dbReference>
<evidence type="ECO:0000256" key="4">
    <source>
        <dbReference type="ARBA" id="ARBA00023242"/>
    </source>
</evidence>
<sequence length="459" mass="52016">MSFFIRNRSSHGSDTRMKKKLKRKLTVPKLSKRKAKLANEDISSDEEDLLYDNSGKFVENRSDEEEYEDVQEVAYRKAKQLLDDIQGEQQNEEGEPYDNEVITHRLRDDALSKVPTLHRRVAEEVRLNGTAIQYKAHSSRYSTVAVVISHDGRYVVSCSKDATIAKYDLEEGKITSSIKYVKGNCMSHRGQIFCLAISANDRYLVSGGNDAIIRVWNFSNLQHVKNLTGHMNAITGLVFRLNTQQLYSCSKDRCIKLWDLEQLGYVDTLFGHVDAVVDIDALSRERLITAGSQDRTVRLWKVPEDSHLIFNGYSSCFSIDCVALINEDHFVSGSADGSLCIWSTFKKKPVCTQVEAHGRGVDNQANWIVSVAARRYTDLIASGSCDGFVRLWKVAEDYKSITNILSYERSGFINQLRFSDDGEEVACAVGQEHKFGRWWKIAEARNVITVFSLAYNAIE</sequence>
<dbReference type="FunCoup" id="A0A1I7VE99">
    <property type="interactions" value="1918"/>
</dbReference>
<dbReference type="WBParaSite" id="EN70_1610">
    <property type="protein sequence ID" value="EN70_1610"/>
    <property type="gene ID" value="EN70_1610"/>
</dbReference>
<dbReference type="PANTHER" id="PTHR19865">
    <property type="entry name" value="U3 SMALL NUCLEOLAR RNA INTERACTING PROTEIN 2"/>
    <property type="match status" value="1"/>
</dbReference>
<dbReference type="PRINTS" id="PR00320">
    <property type="entry name" value="GPROTEINBRPT"/>
</dbReference>
<feature type="repeat" description="WD" evidence="5">
    <location>
        <begin position="185"/>
        <end position="226"/>
    </location>
</feature>
<dbReference type="OrthoDB" id="189968at2759"/>
<dbReference type="InterPro" id="IPR015943">
    <property type="entry name" value="WD40/YVTN_repeat-like_dom_sf"/>
</dbReference>
<dbReference type="InterPro" id="IPR019775">
    <property type="entry name" value="WD40_repeat_CS"/>
</dbReference>
<comment type="subcellular location">
    <subcellularLocation>
        <location evidence="1">Nucleus</location>
    </subcellularLocation>
</comment>
<organism evidence="7 8">
    <name type="scientific">Loa loa</name>
    <name type="common">Eye worm</name>
    <name type="synonym">Filaria loa</name>
    <dbReference type="NCBI Taxonomy" id="7209"/>
    <lineage>
        <taxon>Eukaryota</taxon>
        <taxon>Metazoa</taxon>
        <taxon>Ecdysozoa</taxon>
        <taxon>Nematoda</taxon>
        <taxon>Chromadorea</taxon>
        <taxon>Rhabditida</taxon>
        <taxon>Spirurina</taxon>
        <taxon>Spiruromorpha</taxon>
        <taxon>Filarioidea</taxon>
        <taxon>Onchocercidae</taxon>
        <taxon>Loa</taxon>
    </lineage>
</organism>
<dbReference type="InterPro" id="IPR001680">
    <property type="entry name" value="WD40_rpt"/>
</dbReference>
<reference evidence="8" key="2">
    <citation type="submission" date="2016-11" db="UniProtKB">
        <authorList>
            <consortium name="WormBaseParasite"/>
        </authorList>
    </citation>
    <scope>IDENTIFICATION</scope>
</reference>
<feature type="repeat" description="WD" evidence="5">
    <location>
        <begin position="227"/>
        <end position="268"/>
    </location>
</feature>
<keyword evidence="3" id="KW-0677">Repeat</keyword>
<keyword evidence="4" id="KW-0539">Nucleus</keyword>
<dbReference type="Pfam" id="PF00400">
    <property type="entry name" value="WD40"/>
    <property type="match status" value="6"/>
</dbReference>
<evidence type="ECO:0000256" key="2">
    <source>
        <dbReference type="ARBA" id="ARBA00022574"/>
    </source>
</evidence>
<accession>A0A1I7VE99</accession>
<dbReference type="InterPro" id="IPR020472">
    <property type="entry name" value="WD40_PAC1"/>
</dbReference>
<dbReference type="Proteomes" id="UP000095285">
    <property type="component" value="Unassembled WGS sequence"/>
</dbReference>
<proteinExistence type="predicted"/>
<dbReference type="PANTHER" id="PTHR19865:SF0">
    <property type="entry name" value="U3 SMALL NUCLEOLAR RNA-INTERACTING PROTEIN 2"/>
    <property type="match status" value="1"/>
</dbReference>
<name>A0A1I7VE99_LOALO</name>
<dbReference type="Gene3D" id="2.130.10.10">
    <property type="entry name" value="YVTN repeat-like/Quinoprotein amine dehydrogenase"/>
    <property type="match status" value="1"/>
</dbReference>
<dbReference type="FunFam" id="2.130.10.10:FF:000509">
    <property type="entry name" value="U3 small nucleolar RNA-interacting protein"/>
    <property type="match status" value="1"/>
</dbReference>
<dbReference type="SMART" id="SM00320">
    <property type="entry name" value="WD40"/>
    <property type="match status" value="6"/>
</dbReference>
<dbReference type="GO" id="GO:0032040">
    <property type="term" value="C:small-subunit processome"/>
    <property type="evidence" value="ECO:0007669"/>
    <property type="project" value="TreeGrafter"/>
</dbReference>
<evidence type="ECO:0000313" key="8">
    <source>
        <dbReference type="WBParaSite" id="EN70_1610"/>
    </source>
</evidence>
<feature type="repeat" description="WD" evidence="5">
    <location>
        <begin position="361"/>
        <end position="402"/>
    </location>
</feature>
<dbReference type="eggNOG" id="KOG0299">
    <property type="taxonomic scope" value="Eukaryota"/>
</dbReference>
<dbReference type="STRING" id="7209.A0A1I7VE99"/>
<dbReference type="InterPro" id="IPR039241">
    <property type="entry name" value="Rrp9-like"/>
</dbReference>
<dbReference type="CDD" id="cd00200">
    <property type="entry name" value="WD40"/>
    <property type="match status" value="1"/>
</dbReference>
<dbReference type="AlphaFoldDB" id="A0A1I7VE99"/>
<reference evidence="7" key="1">
    <citation type="submission" date="2012-04" db="EMBL/GenBank/DDBJ databases">
        <title>The Genome Sequence of Loa loa.</title>
        <authorList>
            <consortium name="The Broad Institute Genome Sequencing Platform"/>
            <consortium name="Broad Institute Genome Sequencing Center for Infectious Disease"/>
            <person name="Nutman T.B."/>
            <person name="Fink D.L."/>
            <person name="Russ C."/>
            <person name="Young S."/>
            <person name="Zeng Q."/>
            <person name="Gargeya S."/>
            <person name="Alvarado L."/>
            <person name="Berlin A."/>
            <person name="Chapman S.B."/>
            <person name="Chen Z."/>
            <person name="Freedman E."/>
            <person name="Gellesch M."/>
            <person name="Goldberg J."/>
            <person name="Griggs A."/>
            <person name="Gujja S."/>
            <person name="Heilman E.R."/>
            <person name="Heiman D."/>
            <person name="Howarth C."/>
            <person name="Mehta T."/>
            <person name="Neiman D."/>
            <person name="Pearson M."/>
            <person name="Roberts A."/>
            <person name="Saif S."/>
            <person name="Shea T."/>
            <person name="Shenoy N."/>
            <person name="Sisk P."/>
            <person name="Stolte C."/>
            <person name="Sykes S."/>
            <person name="White J."/>
            <person name="Yandava C."/>
            <person name="Haas B."/>
            <person name="Henn M.R."/>
            <person name="Nusbaum C."/>
            <person name="Birren B."/>
        </authorList>
    </citation>
    <scope>NUCLEOTIDE SEQUENCE [LARGE SCALE GENOMIC DNA]</scope>
</reference>
<gene>
    <name evidence="8" type="primary">LOAG_09385</name>
</gene>
<dbReference type="InterPro" id="IPR036322">
    <property type="entry name" value="WD40_repeat_dom_sf"/>
</dbReference>
<dbReference type="PROSITE" id="PS00678">
    <property type="entry name" value="WD_REPEATS_1"/>
    <property type="match status" value="2"/>
</dbReference>
<evidence type="ECO:0000256" key="6">
    <source>
        <dbReference type="SAM" id="MobiDB-lite"/>
    </source>
</evidence>
<dbReference type="InParanoid" id="A0A1I7VE99"/>
<feature type="region of interest" description="Disordered" evidence="6">
    <location>
        <begin position="1"/>
        <end position="23"/>
    </location>
</feature>
<keyword evidence="2 5" id="KW-0853">WD repeat</keyword>
<dbReference type="PROSITE" id="PS50294">
    <property type="entry name" value="WD_REPEATS_REGION"/>
    <property type="match status" value="3"/>
</dbReference>